<evidence type="ECO:0000256" key="3">
    <source>
        <dbReference type="SAM" id="MobiDB-lite"/>
    </source>
</evidence>
<dbReference type="OrthoDB" id="390105at2"/>
<evidence type="ECO:0000256" key="2">
    <source>
        <dbReference type="HAMAP-Rule" id="MF_01103"/>
    </source>
</evidence>
<keyword evidence="1 2" id="KW-0963">Cytoplasm</keyword>
<comment type="similarity">
    <text evidence="2">Belongs to the UPF0291 family.</text>
</comment>
<dbReference type="AlphaFoldDB" id="A0A252F0F1"/>
<dbReference type="PANTHER" id="PTHR37300:SF1">
    <property type="entry name" value="UPF0291 PROTEIN YNZC"/>
    <property type="match status" value="1"/>
</dbReference>
<reference evidence="4 6" key="1">
    <citation type="submission" date="2017-05" db="EMBL/GenBank/DDBJ databases">
        <title>Butyricicoccus porcorum sp. nov. a butyrate-producing bacterium from the swine intestinal tract.</title>
        <authorList>
            <person name="Trachsel J."/>
            <person name="Humphrey S."/>
            <person name="Allen H.K."/>
        </authorList>
    </citation>
    <scope>NUCLEOTIDE SEQUENCE [LARGE SCALE GENOMIC DNA]</scope>
    <source>
        <strain evidence="4">BB10</strain>
    </source>
</reference>
<dbReference type="HAMAP" id="MF_01103">
    <property type="entry name" value="UPF0291"/>
    <property type="match status" value="1"/>
</dbReference>
<evidence type="ECO:0000313" key="4">
    <source>
        <dbReference type="EMBL" id="OUM19278.1"/>
    </source>
</evidence>
<keyword evidence="6" id="KW-1185">Reference proteome</keyword>
<evidence type="ECO:0000313" key="6">
    <source>
        <dbReference type="Proteomes" id="UP000194903"/>
    </source>
</evidence>
<dbReference type="EMBL" id="NHOC01000024">
    <property type="protein sequence ID" value="OUM19278.1"/>
    <property type="molecule type" value="Genomic_DNA"/>
</dbReference>
<organism evidence="4 6">
    <name type="scientific">Butyricicoccus porcorum</name>
    <dbReference type="NCBI Taxonomy" id="1945634"/>
    <lineage>
        <taxon>Bacteria</taxon>
        <taxon>Bacillati</taxon>
        <taxon>Bacillota</taxon>
        <taxon>Clostridia</taxon>
        <taxon>Eubacteriales</taxon>
        <taxon>Butyricicoccaceae</taxon>
        <taxon>Butyricicoccus</taxon>
    </lineage>
</organism>
<accession>A0A252F0F1</accession>
<feature type="region of interest" description="Disordered" evidence="3">
    <location>
        <begin position="1"/>
        <end position="27"/>
    </location>
</feature>
<evidence type="ECO:0000256" key="1">
    <source>
        <dbReference type="ARBA" id="ARBA00022490"/>
    </source>
</evidence>
<dbReference type="SUPFAM" id="SSF158221">
    <property type="entry name" value="YnzC-like"/>
    <property type="match status" value="1"/>
</dbReference>
<dbReference type="InterPro" id="IPR009242">
    <property type="entry name" value="DUF896"/>
</dbReference>
<sequence length="74" mass="8623">MDQQKISRINALARKSKAEGLTPEEKAEQKQLRDEYIAEYRANLKAQLDNTVIVDENGNKRKLKQKKPYNGLRH</sequence>
<gene>
    <name evidence="5" type="ORF">CBW42_12730</name>
    <name evidence="4" type="ORF">CBW42_14110</name>
</gene>
<dbReference type="EMBL" id="NHOC01000016">
    <property type="protein sequence ID" value="OUM19523.1"/>
    <property type="molecule type" value="Genomic_DNA"/>
</dbReference>
<dbReference type="Gene3D" id="1.10.287.540">
    <property type="entry name" value="Helix hairpin bin"/>
    <property type="match status" value="1"/>
</dbReference>
<dbReference type="GO" id="GO:0005737">
    <property type="term" value="C:cytoplasm"/>
    <property type="evidence" value="ECO:0007669"/>
    <property type="project" value="UniProtKB-SubCell"/>
</dbReference>
<proteinExistence type="inferred from homology"/>
<dbReference type="PANTHER" id="PTHR37300">
    <property type="entry name" value="UPF0291 PROTEIN CBO2609/CLC_2481"/>
    <property type="match status" value="1"/>
</dbReference>
<evidence type="ECO:0000313" key="5">
    <source>
        <dbReference type="EMBL" id="OUM19523.1"/>
    </source>
</evidence>
<protein>
    <recommendedName>
        <fullName evidence="2">UPF0291 protein CBW42_12730</fullName>
    </recommendedName>
</protein>
<dbReference type="Pfam" id="PF05979">
    <property type="entry name" value="DUF896"/>
    <property type="match status" value="1"/>
</dbReference>
<comment type="caution">
    <text evidence="4">The sequence shown here is derived from an EMBL/GenBank/DDBJ whole genome shotgun (WGS) entry which is preliminary data.</text>
</comment>
<name>A0A252F0F1_9FIRM</name>
<comment type="subcellular location">
    <subcellularLocation>
        <location evidence="2">Cytoplasm</location>
    </subcellularLocation>
</comment>
<dbReference type="RefSeq" id="WP_087022241.1">
    <property type="nucleotide sequence ID" value="NZ_CP178353.1"/>
</dbReference>
<dbReference type="Proteomes" id="UP000194903">
    <property type="component" value="Unassembled WGS sequence"/>
</dbReference>